<organism evidence="1 2">
    <name type="scientific">Alligator mississippiensis</name>
    <name type="common">American alligator</name>
    <dbReference type="NCBI Taxonomy" id="8496"/>
    <lineage>
        <taxon>Eukaryota</taxon>
        <taxon>Metazoa</taxon>
        <taxon>Chordata</taxon>
        <taxon>Craniata</taxon>
        <taxon>Vertebrata</taxon>
        <taxon>Euteleostomi</taxon>
        <taxon>Archelosauria</taxon>
        <taxon>Archosauria</taxon>
        <taxon>Crocodylia</taxon>
        <taxon>Alligatoridae</taxon>
        <taxon>Alligatorinae</taxon>
        <taxon>Alligator</taxon>
    </lineage>
</organism>
<keyword evidence="2" id="KW-1185">Reference proteome</keyword>
<name>A0A151N1N5_ALLMI</name>
<evidence type="ECO:0000313" key="2">
    <source>
        <dbReference type="Proteomes" id="UP000050525"/>
    </source>
</evidence>
<dbReference type="AlphaFoldDB" id="A0A151N1N5"/>
<dbReference type="Proteomes" id="UP000050525">
    <property type="component" value="Unassembled WGS sequence"/>
</dbReference>
<dbReference type="EMBL" id="AKHW03004154">
    <property type="protein sequence ID" value="KYO30565.1"/>
    <property type="molecule type" value="Genomic_DNA"/>
</dbReference>
<reference evidence="1 2" key="1">
    <citation type="journal article" date="2012" name="Genome Biol.">
        <title>Sequencing three crocodilian genomes to illuminate the evolution of archosaurs and amniotes.</title>
        <authorList>
            <person name="St John J.A."/>
            <person name="Braun E.L."/>
            <person name="Isberg S.R."/>
            <person name="Miles L.G."/>
            <person name="Chong A.Y."/>
            <person name="Gongora J."/>
            <person name="Dalzell P."/>
            <person name="Moran C."/>
            <person name="Bed'hom B."/>
            <person name="Abzhanov A."/>
            <person name="Burgess S.C."/>
            <person name="Cooksey A.M."/>
            <person name="Castoe T.A."/>
            <person name="Crawford N.G."/>
            <person name="Densmore L.D."/>
            <person name="Drew J.C."/>
            <person name="Edwards S.V."/>
            <person name="Faircloth B.C."/>
            <person name="Fujita M.K."/>
            <person name="Greenwold M.J."/>
            <person name="Hoffmann F.G."/>
            <person name="Howard J.M."/>
            <person name="Iguchi T."/>
            <person name="Janes D.E."/>
            <person name="Khan S.Y."/>
            <person name="Kohno S."/>
            <person name="de Koning A.J."/>
            <person name="Lance S.L."/>
            <person name="McCarthy F.M."/>
            <person name="McCormack J.E."/>
            <person name="Merchant M.E."/>
            <person name="Peterson D.G."/>
            <person name="Pollock D.D."/>
            <person name="Pourmand N."/>
            <person name="Raney B.J."/>
            <person name="Roessler K.A."/>
            <person name="Sanford J.R."/>
            <person name="Sawyer R.H."/>
            <person name="Schmidt C.J."/>
            <person name="Triplett E.W."/>
            <person name="Tuberville T.D."/>
            <person name="Venegas-Anaya M."/>
            <person name="Howard J.T."/>
            <person name="Jarvis E.D."/>
            <person name="Guillette L.J.Jr."/>
            <person name="Glenn T.C."/>
            <person name="Green R.E."/>
            <person name="Ray D.A."/>
        </authorList>
    </citation>
    <scope>NUCLEOTIDE SEQUENCE [LARGE SCALE GENOMIC DNA]</scope>
    <source>
        <strain evidence="1">KSC_2009_1</strain>
    </source>
</reference>
<evidence type="ECO:0000313" key="1">
    <source>
        <dbReference type="EMBL" id="KYO30565.1"/>
    </source>
</evidence>
<comment type="caution">
    <text evidence="1">The sequence shown here is derived from an EMBL/GenBank/DDBJ whole genome shotgun (WGS) entry which is preliminary data.</text>
</comment>
<proteinExistence type="predicted"/>
<gene>
    <name evidence="1" type="ORF">Y1Q_0008212</name>
</gene>
<accession>A0A151N1N5</accession>
<sequence length="67" mass="7066">MGLSSWHQDFLVPRGFSRGGGSQGPSPLREALYREAAKAERIWTVPAVSCTGSGLSNSLPASLIGHL</sequence>
<protein>
    <submittedName>
        <fullName evidence="1">Uncharacterized protein</fullName>
    </submittedName>
</protein>